<sequence length="113" mass="12809">MFALRTRRLTHNVCGIQRFLPRVFSEVPSFFYSFAPHPPQKGNKNSKIFFLSRGTRESDPRRVIPEFIFGTPFLGKAVGAYSVTVLALALSNTFAPRRPITFLALDRFSLKTA</sequence>
<dbReference type="EMBL" id="BMAO01007085">
    <property type="protein sequence ID" value="GFR13559.1"/>
    <property type="molecule type" value="Genomic_DNA"/>
</dbReference>
<gene>
    <name evidence="1" type="ORF">TNCT_205471</name>
</gene>
<evidence type="ECO:0000313" key="2">
    <source>
        <dbReference type="Proteomes" id="UP000887116"/>
    </source>
</evidence>
<reference evidence="1" key="1">
    <citation type="submission" date="2020-07" db="EMBL/GenBank/DDBJ databases">
        <title>Multicomponent nature underlies the extraordinary mechanical properties of spider dragline silk.</title>
        <authorList>
            <person name="Kono N."/>
            <person name="Nakamura H."/>
            <person name="Mori M."/>
            <person name="Yoshida Y."/>
            <person name="Ohtoshi R."/>
            <person name="Malay A.D."/>
            <person name="Moran D.A.P."/>
            <person name="Tomita M."/>
            <person name="Numata K."/>
            <person name="Arakawa K."/>
        </authorList>
    </citation>
    <scope>NUCLEOTIDE SEQUENCE</scope>
</reference>
<accession>A0A8X6GZF6</accession>
<organism evidence="1 2">
    <name type="scientific">Trichonephila clavata</name>
    <name type="common">Joro spider</name>
    <name type="synonym">Nephila clavata</name>
    <dbReference type="NCBI Taxonomy" id="2740835"/>
    <lineage>
        <taxon>Eukaryota</taxon>
        <taxon>Metazoa</taxon>
        <taxon>Ecdysozoa</taxon>
        <taxon>Arthropoda</taxon>
        <taxon>Chelicerata</taxon>
        <taxon>Arachnida</taxon>
        <taxon>Araneae</taxon>
        <taxon>Araneomorphae</taxon>
        <taxon>Entelegynae</taxon>
        <taxon>Araneoidea</taxon>
        <taxon>Nephilidae</taxon>
        <taxon>Trichonephila</taxon>
    </lineage>
</organism>
<evidence type="ECO:0000313" key="1">
    <source>
        <dbReference type="EMBL" id="GFR13559.1"/>
    </source>
</evidence>
<keyword evidence="2" id="KW-1185">Reference proteome</keyword>
<dbReference type="OrthoDB" id="10274458at2759"/>
<dbReference type="AlphaFoldDB" id="A0A8X6GZF6"/>
<dbReference type="Proteomes" id="UP000887116">
    <property type="component" value="Unassembled WGS sequence"/>
</dbReference>
<protein>
    <submittedName>
        <fullName evidence="1">Uncharacterized protein</fullName>
    </submittedName>
</protein>
<name>A0A8X6GZF6_TRICU</name>
<proteinExistence type="predicted"/>
<comment type="caution">
    <text evidence="1">The sequence shown here is derived from an EMBL/GenBank/DDBJ whole genome shotgun (WGS) entry which is preliminary data.</text>
</comment>